<comment type="similarity">
    <text evidence="10">Belongs to the DPH1/DPH2 family.</text>
</comment>
<evidence type="ECO:0000256" key="7">
    <source>
        <dbReference type="ARBA" id="ARBA00023004"/>
    </source>
</evidence>
<keyword evidence="7 10" id="KW-0408">Iron</keyword>
<evidence type="ECO:0000256" key="9">
    <source>
        <dbReference type="ARBA" id="ARBA00048403"/>
    </source>
</evidence>
<keyword evidence="5 10" id="KW-0949">S-adenosyl-L-methionine</keyword>
<evidence type="ECO:0000256" key="5">
    <source>
        <dbReference type="ARBA" id="ARBA00022691"/>
    </source>
</evidence>
<dbReference type="NCBIfam" id="TIGR03682">
    <property type="entry name" value="arCOG04112"/>
    <property type="match status" value="1"/>
</dbReference>
<organism evidence="11 12">
    <name type="scientific">Candidatus Methanomassiliicoccus intestinalis</name>
    <dbReference type="NCBI Taxonomy" id="1406512"/>
    <lineage>
        <taxon>Archaea</taxon>
        <taxon>Methanobacteriati</taxon>
        <taxon>Thermoplasmatota</taxon>
        <taxon>Thermoplasmata</taxon>
        <taxon>Methanomassiliicoccales</taxon>
        <taxon>Methanomassiliicoccaceae</taxon>
        <taxon>Methanomassiliicoccus</taxon>
    </lineage>
</organism>
<dbReference type="Gene3D" id="3.40.50.11850">
    <property type="entry name" value="Diphthamide synthesis DPH1/DPH2 domain 2"/>
    <property type="match status" value="1"/>
</dbReference>
<dbReference type="PIRSF" id="PIRSF004967">
    <property type="entry name" value="DPH1"/>
    <property type="match status" value="1"/>
</dbReference>
<dbReference type="SFLD" id="SFLDS00032">
    <property type="entry name" value="Radical_SAM_3-amino-3-carboxyp"/>
    <property type="match status" value="1"/>
</dbReference>
<evidence type="ECO:0000256" key="6">
    <source>
        <dbReference type="ARBA" id="ARBA00022723"/>
    </source>
</evidence>
<gene>
    <name evidence="11" type="ORF">A3207_07550</name>
</gene>
<sequence>MPEGLKIYAQGVKSRIESETNAFCIICADPCFGACDYDTDFKQYADVLIQFGHSNIPSMNASSDVLFVEVFFDFEVNDIIEKILPELGSKIGLVSAVQYVNLLPKIQDILKAHGKEAIIGKGDSRVVFNGQILGCNISSALSADVDQYIYIGSGNFHPISISIETGKNLIVLDPQMNEVRELTDLKDKILRQRYGAIARAQTAEHYLILASSKPGQIRMDKTIEMKKLLESKGKTADVIMMERFDPEYLLPFKADAYVSTACSRIAIDDYLRYDKPILTPIELEIVLGIRGWEDYHLDFF</sequence>
<dbReference type="PANTHER" id="PTHR10762">
    <property type="entry name" value="DIPHTHAMIDE BIOSYNTHESIS PROTEIN"/>
    <property type="match status" value="1"/>
</dbReference>
<keyword evidence="6 10" id="KW-0479">Metal-binding</keyword>
<comment type="caution">
    <text evidence="11">The sequence shown here is derived from an EMBL/GenBank/DDBJ whole genome shotgun (WGS) entry which is preliminary data.</text>
</comment>
<dbReference type="PANTHER" id="PTHR10762:SF1">
    <property type="entry name" value="2-(3-AMINO-3-CARBOXYPROPYL)HISTIDINE SYNTHASE SUBUNIT 1"/>
    <property type="match status" value="1"/>
</dbReference>
<protein>
    <recommendedName>
        <fullName evidence="3 10">2-(3-amino-3-carboxypropyl)histidine synthase</fullName>
        <ecNumber evidence="3 10">2.5.1.108</ecNumber>
    </recommendedName>
</protein>
<reference evidence="11" key="1">
    <citation type="submission" date="2016-03" db="EMBL/GenBank/DDBJ databases">
        <authorList>
            <person name="Borrel G."/>
            <person name="Mccann A."/>
            <person name="O'Toole P.W."/>
        </authorList>
    </citation>
    <scope>NUCLEOTIDE SEQUENCE</scope>
    <source>
        <strain evidence="11">183</strain>
    </source>
</reference>
<dbReference type="InterPro" id="IPR042264">
    <property type="entry name" value="DPH1/DPH2_2"/>
</dbReference>
<keyword evidence="10" id="KW-0004">4Fe-4S</keyword>
<dbReference type="InterPro" id="IPR022428">
    <property type="entry name" value="Dph2_arc"/>
</dbReference>
<dbReference type="EMBL" id="LVVT01000010">
    <property type="protein sequence ID" value="TQS83444.1"/>
    <property type="molecule type" value="Genomic_DNA"/>
</dbReference>
<dbReference type="InterPro" id="IPR016435">
    <property type="entry name" value="DPH1/DPH2"/>
</dbReference>
<comment type="pathway">
    <text evidence="2 10">Protein modification; peptidyl-diphthamide biosynthesis.</text>
</comment>
<dbReference type="GO" id="GO:0051539">
    <property type="term" value="F:4 iron, 4 sulfur cluster binding"/>
    <property type="evidence" value="ECO:0007669"/>
    <property type="project" value="UniProtKB-UniRule"/>
</dbReference>
<evidence type="ECO:0000256" key="4">
    <source>
        <dbReference type="ARBA" id="ARBA00022679"/>
    </source>
</evidence>
<comment type="cofactor">
    <cofactor evidence="1 10">
        <name>[4Fe-4S] cluster</name>
        <dbReference type="ChEBI" id="CHEBI:49883"/>
    </cofactor>
</comment>
<dbReference type="Gene3D" id="3.40.50.11840">
    <property type="entry name" value="Diphthamide synthesis DPH1/DPH2 domain 1"/>
    <property type="match status" value="1"/>
</dbReference>
<dbReference type="UniPathway" id="UPA00559"/>
<keyword evidence="8 10" id="KW-0411">Iron-sulfur</keyword>
<dbReference type="NCBIfam" id="TIGR00322">
    <property type="entry name" value="diphth2_R"/>
    <property type="match status" value="1"/>
</dbReference>
<dbReference type="InterPro" id="IPR035435">
    <property type="entry name" value="DPH1/DPH2_euk_archaea"/>
</dbReference>
<dbReference type="InterPro" id="IPR042265">
    <property type="entry name" value="DPH1/DPH2_3"/>
</dbReference>
<evidence type="ECO:0000256" key="1">
    <source>
        <dbReference type="ARBA" id="ARBA00001966"/>
    </source>
</evidence>
<evidence type="ECO:0000313" key="12">
    <source>
        <dbReference type="Proteomes" id="UP000752814"/>
    </source>
</evidence>
<dbReference type="GO" id="GO:0046872">
    <property type="term" value="F:metal ion binding"/>
    <property type="evidence" value="ECO:0007669"/>
    <property type="project" value="UniProtKB-KW"/>
</dbReference>
<evidence type="ECO:0000256" key="10">
    <source>
        <dbReference type="PIRNR" id="PIRNR004967"/>
    </source>
</evidence>
<keyword evidence="4 10" id="KW-0808">Transferase</keyword>
<dbReference type="Gene3D" id="3.40.50.11860">
    <property type="entry name" value="Diphthamide synthesis DPH1/DPH2 domain 3"/>
    <property type="match status" value="1"/>
</dbReference>
<dbReference type="Pfam" id="PF01866">
    <property type="entry name" value="Diphthamide_syn"/>
    <property type="match status" value="1"/>
</dbReference>
<dbReference type="InterPro" id="IPR042263">
    <property type="entry name" value="DPH1/DPH2_1"/>
</dbReference>
<dbReference type="GO" id="GO:0017183">
    <property type="term" value="P:protein histidyl modification to diphthamide"/>
    <property type="evidence" value="ECO:0007669"/>
    <property type="project" value="UniProtKB-UniRule"/>
</dbReference>
<comment type="catalytic activity">
    <reaction evidence="9 10">
        <text>L-histidyl-[translation elongation factor 2] + S-adenosyl-L-methionine = 2-[(3S)-amino-3-carboxypropyl]-L-histidyl-[translation elongation factor 2] + S-methyl-5'-thioadenosine + H(+)</text>
        <dbReference type="Rhea" id="RHEA:36783"/>
        <dbReference type="Rhea" id="RHEA-COMP:9748"/>
        <dbReference type="Rhea" id="RHEA-COMP:9749"/>
        <dbReference type="ChEBI" id="CHEBI:15378"/>
        <dbReference type="ChEBI" id="CHEBI:17509"/>
        <dbReference type="ChEBI" id="CHEBI:29979"/>
        <dbReference type="ChEBI" id="CHEBI:59789"/>
        <dbReference type="ChEBI" id="CHEBI:73995"/>
        <dbReference type="EC" id="2.5.1.108"/>
    </reaction>
</comment>
<name>A0A8J8PHC2_9ARCH</name>
<evidence type="ECO:0000256" key="2">
    <source>
        <dbReference type="ARBA" id="ARBA00005156"/>
    </source>
</evidence>
<comment type="function">
    <text evidence="10">Catalyzes the first step of diphthamide biosynthesis, i.e. the transfer of the 3-amino-3-carboxypropyl group from S-adenosyl-L-methionine (SAM) to the C2 position of the imidazole ring of the target histidine residue in translation elongation factor 2 (EF-2).</text>
</comment>
<evidence type="ECO:0000313" key="11">
    <source>
        <dbReference type="EMBL" id="TQS83444.1"/>
    </source>
</evidence>
<evidence type="ECO:0000256" key="3">
    <source>
        <dbReference type="ARBA" id="ARBA00012221"/>
    </source>
</evidence>
<dbReference type="AlphaFoldDB" id="A0A8J8PHC2"/>
<dbReference type="EC" id="2.5.1.108" evidence="3 10"/>
<dbReference type="Proteomes" id="UP000752814">
    <property type="component" value="Unassembled WGS sequence"/>
</dbReference>
<evidence type="ECO:0000256" key="8">
    <source>
        <dbReference type="ARBA" id="ARBA00023014"/>
    </source>
</evidence>
<accession>A0A8J8PHC2</accession>
<proteinExistence type="inferred from homology"/>
<dbReference type="GO" id="GO:0090560">
    <property type="term" value="F:2-(3-amino-3-carboxypropyl)histidine synthase activity"/>
    <property type="evidence" value="ECO:0007669"/>
    <property type="project" value="UniProtKB-UniRule"/>
</dbReference>